<reference evidence="2" key="1">
    <citation type="submission" date="2020-03" db="EMBL/GenBank/DDBJ databases">
        <title>A mixture of massive structural variations and highly conserved coding sequences in Ustilaginoidea virens genome.</title>
        <authorList>
            <person name="Zhang K."/>
            <person name="Zhao Z."/>
            <person name="Zhang Z."/>
            <person name="Li Y."/>
            <person name="Hsiang T."/>
            <person name="Sun W."/>
        </authorList>
    </citation>
    <scope>NUCLEOTIDE SEQUENCE</scope>
    <source>
        <strain evidence="2">UV-8b</strain>
    </source>
</reference>
<gene>
    <name evidence="2" type="ORF">UV8b_01949</name>
</gene>
<dbReference type="KEGG" id="uvi:66062727"/>
<keyword evidence="1" id="KW-0472">Membrane</keyword>
<protein>
    <submittedName>
        <fullName evidence="2">Uncharacterized protein</fullName>
    </submittedName>
</protein>
<keyword evidence="3" id="KW-1185">Reference proteome</keyword>
<name>A0A8E5HLW9_USTVR</name>
<evidence type="ECO:0000313" key="3">
    <source>
        <dbReference type="Proteomes" id="UP000027002"/>
    </source>
</evidence>
<organism evidence="2 3">
    <name type="scientific">Ustilaginoidea virens</name>
    <name type="common">Rice false smut fungus</name>
    <name type="synonym">Villosiclava virens</name>
    <dbReference type="NCBI Taxonomy" id="1159556"/>
    <lineage>
        <taxon>Eukaryota</taxon>
        <taxon>Fungi</taxon>
        <taxon>Dikarya</taxon>
        <taxon>Ascomycota</taxon>
        <taxon>Pezizomycotina</taxon>
        <taxon>Sordariomycetes</taxon>
        <taxon>Hypocreomycetidae</taxon>
        <taxon>Hypocreales</taxon>
        <taxon>Clavicipitaceae</taxon>
        <taxon>Ustilaginoidea</taxon>
    </lineage>
</organism>
<dbReference type="Proteomes" id="UP000027002">
    <property type="component" value="Chromosome 2"/>
</dbReference>
<evidence type="ECO:0000256" key="1">
    <source>
        <dbReference type="SAM" id="Phobius"/>
    </source>
</evidence>
<sequence>MPGTERAHAHAYAHAHAHAHAHIAGAGAGAHAGSYDLLRRATQAMMSKYVRPDSLFSSLLFFSFLFFLLDVLLAHGVALETKSLAKVFCPSISIHLFARGEVVASAKLVSLCLIYSDPPLHNMAGWAFSVAFLWHSYGPRHGIRVKLAHLHTQVRHVSPKQLPLASGTLLDRQVVACWFGYGPQVVLMVR</sequence>
<dbReference type="EMBL" id="CP072754">
    <property type="protein sequence ID" value="QUC17708.1"/>
    <property type="molecule type" value="Genomic_DNA"/>
</dbReference>
<dbReference type="AlphaFoldDB" id="A0A8E5HLW9"/>
<evidence type="ECO:0000313" key="2">
    <source>
        <dbReference type="EMBL" id="QUC17708.1"/>
    </source>
</evidence>
<keyword evidence="1" id="KW-1133">Transmembrane helix</keyword>
<proteinExistence type="predicted"/>
<accession>A0A8E5HLW9</accession>
<feature type="transmembrane region" description="Helical" evidence="1">
    <location>
        <begin position="55"/>
        <end position="78"/>
    </location>
</feature>
<dbReference type="RefSeq" id="XP_042995381.1">
    <property type="nucleotide sequence ID" value="XM_043139447.1"/>
</dbReference>
<dbReference type="GeneID" id="66062727"/>
<keyword evidence="1" id="KW-0812">Transmembrane</keyword>